<dbReference type="InterPro" id="IPR011234">
    <property type="entry name" value="Fumarylacetoacetase-like_C"/>
</dbReference>
<dbReference type="GO" id="GO:0046872">
    <property type="term" value="F:metal ion binding"/>
    <property type="evidence" value="ECO:0007669"/>
    <property type="project" value="UniProtKB-KW"/>
</dbReference>
<protein>
    <submittedName>
        <fullName evidence="3">2-keto-4-pentenoate hydratase/2-oxohepta-3-ene-1,7-dioic acid hydratase in catechol pathway</fullName>
    </submittedName>
</protein>
<comment type="caution">
    <text evidence="3">The sequence shown here is derived from an EMBL/GenBank/DDBJ whole genome shotgun (WGS) entry which is preliminary data.</text>
</comment>
<evidence type="ECO:0000256" key="1">
    <source>
        <dbReference type="ARBA" id="ARBA00022723"/>
    </source>
</evidence>
<name>A0A4R3N4K9_9BACI</name>
<evidence type="ECO:0000313" key="3">
    <source>
        <dbReference type="EMBL" id="TCT23307.1"/>
    </source>
</evidence>
<gene>
    <name evidence="3" type="ORF">EDD68_10719</name>
</gene>
<dbReference type="Pfam" id="PF01557">
    <property type="entry name" value="FAA_hydrolase"/>
    <property type="match status" value="1"/>
</dbReference>
<keyword evidence="1" id="KW-0479">Metal-binding</keyword>
<dbReference type="GO" id="GO:0018773">
    <property type="term" value="F:acetylpyruvate hydrolase activity"/>
    <property type="evidence" value="ECO:0007669"/>
    <property type="project" value="TreeGrafter"/>
</dbReference>
<feature type="domain" description="Fumarylacetoacetase-like C-terminal" evidence="2">
    <location>
        <begin position="10"/>
        <end position="197"/>
    </location>
</feature>
<dbReference type="PANTHER" id="PTHR11820:SF90">
    <property type="entry name" value="FLUTATHIONE S-TRANSFERASE"/>
    <property type="match status" value="1"/>
</dbReference>
<keyword evidence="4" id="KW-1185">Reference proteome</keyword>
<accession>A0A4R3N4K9</accession>
<dbReference type="PANTHER" id="PTHR11820">
    <property type="entry name" value="ACYLPYRUVASE"/>
    <property type="match status" value="1"/>
</dbReference>
<proteinExistence type="predicted"/>
<evidence type="ECO:0000313" key="4">
    <source>
        <dbReference type="Proteomes" id="UP000294650"/>
    </source>
</evidence>
<dbReference type="AlphaFoldDB" id="A0A4R3N4K9"/>
<dbReference type="InterPro" id="IPR036663">
    <property type="entry name" value="Fumarylacetoacetase_C_sf"/>
</dbReference>
<dbReference type="Gene3D" id="3.90.850.10">
    <property type="entry name" value="Fumarylacetoacetase-like, C-terminal domain"/>
    <property type="match status" value="1"/>
</dbReference>
<dbReference type="SUPFAM" id="SSF56529">
    <property type="entry name" value="FAH"/>
    <property type="match status" value="1"/>
</dbReference>
<reference evidence="3 4" key="1">
    <citation type="submission" date="2019-03" db="EMBL/GenBank/DDBJ databases">
        <title>Genomic Encyclopedia of Type Strains, Phase IV (KMG-IV): sequencing the most valuable type-strain genomes for metagenomic binning, comparative biology and taxonomic classification.</title>
        <authorList>
            <person name="Goeker M."/>
        </authorList>
    </citation>
    <scope>NUCLEOTIDE SEQUENCE [LARGE SCALE GENOMIC DNA]</scope>
    <source>
        <strain evidence="3 4">DSM 25894</strain>
    </source>
</reference>
<sequence length="214" mass="23836">MQEFESIRNIYCVGRNYARHARELGNDVPKRPMIFSKPTHALHPATGELKLSQNLGEVHHEVELVVRIGQAYEEGISAENIIDGVAIGIDLTSRSIQSDLKAKGHPWLLAKGFRGSAILGRFRPFKGLDHFHQLQFELHKNGVVVQQGNPVHMIFPLEKLIQYIGGHFGLDKGDIIFTGTPEGVGPVSSRDVIEMRMIDPTEGLTYKDGPIKIL</sequence>
<dbReference type="EMBL" id="SMAN01000007">
    <property type="protein sequence ID" value="TCT23307.1"/>
    <property type="molecule type" value="Genomic_DNA"/>
</dbReference>
<dbReference type="Proteomes" id="UP000294650">
    <property type="component" value="Unassembled WGS sequence"/>
</dbReference>
<evidence type="ECO:0000259" key="2">
    <source>
        <dbReference type="Pfam" id="PF01557"/>
    </source>
</evidence>
<organism evidence="3 4">
    <name type="scientific">Melghiribacillus thermohalophilus</name>
    <dbReference type="NCBI Taxonomy" id="1324956"/>
    <lineage>
        <taxon>Bacteria</taxon>
        <taxon>Bacillati</taxon>
        <taxon>Bacillota</taxon>
        <taxon>Bacilli</taxon>
        <taxon>Bacillales</taxon>
        <taxon>Bacillaceae</taxon>
        <taxon>Melghiribacillus</taxon>
    </lineage>
</organism>